<evidence type="ECO:0000313" key="3">
    <source>
        <dbReference type="Proteomes" id="UP001196413"/>
    </source>
</evidence>
<name>A0AAD5N347_PARTN</name>
<dbReference type="EMBL" id="JAHQIW010003872">
    <property type="protein sequence ID" value="KAJ1360457.1"/>
    <property type="molecule type" value="Genomic_DNA"/>
</dbReference>
<dbReference type="AlphaFoldDB" id="A0AAD5N347"/>
<reference evidence="2" key="1">
    <citation type="submission" date="2021-06" db="EMBL/GenBank/DDBJ databases">
        <title>Parelaphostrongylus tenuis whole genome reference sequence.</title>
        <authorList>
            <person name="Garwood T.J."/>
            <person name="Larsen P.A."/>
            <person name="Fountain-Jones N.M."/>
            <person name="Garbe J.R."/>
            <person name="Macchietto M.G."/>
            <person name="Kania S.A."/>
            <person name="Gerhold R.W."/>
            <person name="Richards J.E."/>
            <person name="Wolf T.M."/>
        </authorList>
    </citation>
    <scope>NUCLEOTIDE SEQUENCE</scope>
    <source>
        <strain evidence="2">MNPRO001-30</strain>
        <tissue evidence="2">Meninges</tissue>
    </source>
</reference>
<evidence type="ECO:0000313" key="2">
    <source>
        <dbReference type="EMBL" id="KAJ1360457.1"/>
    </source>
</evidence>
<evidence type="ECO:0000256" key="1">
    <source>
        <dbReference type="SAM" id="Phobius"/>
    </source>
</evidence>
<accession>A0AAD5N347</accession>
<protein>
    <submittedName>
        <fullName evidence="2">Uncharacterized protein</fullName>
    </submittedName>
</protein>
<proteinExistence type="predicted"/>
<comment type="caution">
    <text evidence="2">The sequence shown here is derived from an EMBL/GenBank/DDBJ whole genome shotgun (WGS) entry which is preliminary data.</text>
</comment>
<keyword evidence="1" id="KW-0472">Membrane</keyword>
<keyword evidence="3" id="KW-1185">Reference proteome</keyword>
<organism evidence="2 3">
    <name type="scientific">Parelaphostrongylus tenuis</name>
    <name type="common">Meningeal worm</name>
    <dbReference type="NCBI Taxonomy" id="148309"/>
    <lineage>
        <taxon>Eukaryota</taxon>
        <taxon>Metazoa</taxon>
        <taxon>Ecdysozoa</taxon>
        <taxon>Nematoda</taxon>
        <taxon>Chromadorea</taxon>
        <taxon>Rhabditida</taxon>
        <taxon>Rhabditina</taxon>
        <taxon>Rhabditomorpha</taxon>
        <taxon>Strongyloidea</taxon>
        <taxon>Metastrongylidae</taxon>
        <taxon>Parelaphostrongylus</taxon>
    </lineage>
</organism>
<dbReference type="Proteomes" id="UP001196413">
    <property type="component" value="Unassembled WGS sequence"/>
</dbReference>
<keyword evidence="1" id="KW-1133">Transmembrane helix</keyword>
<keyword evidence="1" id="KW-0812">Transmembrane</keyword>
<feature type="transmembrane region" description="Helical" evidence="1">
    <location>
        <begin position="49"/>
        <end position="67"/>
    </location>
</feature>
<sequence>MNMERKCVIVGNTVVTGICTHVSNAAKMCMDADGKDVTLTPVPDAHLTISGTLSVCVTFFFFANSTFKKNCLDYKRYHGKLVENDVAKCSGQSCSNVGIGSVSHPFLLSEGHCQRKLKLNCVVFETDILIRAKFYATLER</sequence>
<gene>
    <name evidence="2" type="ORF">KIN20_019429</name>
</gene>